<keyword evidence="2" id="KW-1185">Reference proteome</keyword>
<sequence length="61" mass="7178">MISNGSWVILNFTKSITLKVIALQHKRIIELMKQLISEYLCNAPQIERVNQKIFKSEYIIQ</sequence>
<dbReference type="AlphaFoldDB" id="A0A0V1C7G5"/>
<protein>
    <submittedName>
        <fullName evidence="1">Uncharacterized protein</fullName>
    </submittedName>
</protein>
<evidence type="ECO:0000313" key="2">
    <source>
        <dbReference type="Proteomes" id="UP000054653"/>
    </source>
</evidence>
<gene>
    <name evidence="1" type="ORF">T03_9173</name>
</gene>
<name>A0A0V1C7G5_TRIBR</name>
<organism evidence="1 2">
    <name type="scientific">Trichinella britovi</name>
    <name type="common">Parasitic roundworm</name>
    <dbReference type="NCBI Taxonomy" id="45882"/>
    <lineage>
        <taxon>Eukaryota</taxon>
        <taxon>Metazoa</taxon>
        <taxon>Ecdysozoa</taxon>
        <taxon>Nematoda</taxon>
        <taxon>Enoplea</taxon>
        <taxon>Dorylaimia</taxon>
        <taxon>Trichinellida</taxon>
        <taxon>Trichinellidae</taxon>
        <taxon>Trichinella</taxon>
    </lineage>
</organism>
<proteinExistence type="predicted"/>
<dbReference type="EMBL" id="JYDI01000384">
    <property type="protein sequence ID" value="KRY45268.1"/>
    <property type="molecule type" value="Genomic_DNA"/>
</dbReference>
<reference evidence="1 2" key="1">
    <citation type="submission" date="2015-01" db="EMBL/GenBank/DDBJ databases">
        <title>Evolution of Trichinella species and genotypes.</title>
        <authorList>
            <person name="Korhonen P.K."/>
            <person name="Edoardo P."/>
            <person name="Giuseppe L.R."/>
            <person name="Gasser R.B."/>
        </authorList>
    </citation>
    <scope>NUCLEOTIDE SEQUENCE [LARGE SCALE GENOMIC DNA]</scope>
    <source>
        <strain evidence="1">ISS120</strain>
    </source>
</reference>
<dbReference type="Proteomes" id="UP000054653">
    <property type="component" value="Unassembled WGS sequence"/>
</dbReference>
<accession>A0A0V1C7G5</accession>
<evidence type="ECO:0000313" key="1">
    <source>
        <dbReference type="EMBL" id="KRY45268.1"/>
    </source>
</evidence>
<comment type="caution">
    <text evidence="1">The sequence shown here is derived from an EMBL/GenBank/DDBJ whole genome shotgun (WGS) entry which is preliminary data.</text>
</comment>